<name>H9M859_PHLSQ</name>
<keyword evidence="1" id="KW-0496">Mitochondrion</keyword>
<dbReference type="AlphaFoldDB" id="H9M859"/>
<protein>
    <submittedName>
        <fullName evidence="1">Uncharacterized protein</fullName>
    </submittedName>
</protein>
<reference evidence="1" key="1">
    <citation type="journal article" date="2012" name="PLoS ONE">
        <title>The Mitochondrial Genome of the Lycophyte Huperzia squarrosa: The Most Archaic Form in Vascular Plants.</title>
        <authorList>
            <person name="Liu Y."/>
            <person name="Wang B."/>
            <person name="Cui P."/>
            <person name="Li L."/>
            <person name="Xue J.Y."/>
            <person name="Yu J."/>
            <person name="Qiu Y.L."/>
        </authorList>
    </citation>
    <scope>NUCLEOTIDE SEQUENCE</scope>
</reference>
<dbReference type="GeneID" id="12354399"/>
<dbReference type="RefSeq" id="YP_006234317.1">
    <property type="nucleotide sequence ID" value="NC_017755.1"/>
</dbReference>
<dbReference type="EMBL" id="JQ002659">
    <property type="protein sequence ID" value="AEV55766.1"/>
    <property type="molecule type" value="Genomic_DNA"/>
</dbReference>
<sequence>MLFSSQLGLYAAEAGLERREQIIFPELENTQACSFPLRRPLCPLRRKVRSEKAEKSAELLRCGGAVISRPPQVPWKLLRGGGFYTCRKAFSALIFNNCGAAPELVRRLSSWLVYDSLQPKKRHYP</sequence>
<evidence type="ECO:0000313" key="1">
    <source>
        <dbReference type="EMBL" id="AEV55766.1"/>
    </source>
</evidence>
<geneLocation type="mitochondrion" evidence="1"/>
<accession>H9M859</accession>
<organism evidence="1">
    <name type="scientific">Phlegmariurus squarrosus</name>
    <name type="common">Rock tassel fern</name>
    <name type="synonym">Lycopodium squarrosum</name>
    <dbReference type="NCBI Taxonomy" id="73615"/>
    <lineage>
        <taxon>Eukaryota</taxon>
        <taxon>Viridiplantae</taxon>
        <taxon>Streptophyta</taxon>
        <taxon>Embryophyta</taxon>
        <taxon>Tracheophyta</taxon>
        <taxon>Lycopodiopsida</taxon>
        <taxon>Lycopodiales</taxon>
        <taxon>Lycopodiaceae</taxon>
        <taxon>Huperzioideae</taxon>
        <taxon>Phlegmariurus</taxon>
    </lineage>
</organism>
<gene>
    <name evidence="1" type="primary">ORF125_3</name>
    <name evidence="1" type="ORF">HusqMp77</name>
</gene>
<proteinExistence type="predicted"/>